<keyword evidence="6" id="KW-0067">ATP-binding</keyword>
<dbReference type="GO" id="GO:0005737">
    <property type="term" value="C:cytoplasm"/>
    <property type="evidence" value="ECO:0007669"/>
    <property type="project" value="UniProtKB-SubCell"/>
</dbReference>
<dbReference type="Gene3D" id="3.40.50.300">
    <property type="entry name" value="P-loop containing nucleotide triphosphate hydrolases"/>
    <property type="match status" value="1"/>
</dbReference>
<comment type="similarity">
    <text evidence="1">Belongs to the disease resistance NB-LRR family.</text>
</comment>
<organism evidence="8 9">
    <name type="scientific">Dorcoceras hygrometricum</name>
    <dbReference type="NCBI Taxonomy" id="472368"/>
    <lineage>
        <taxon>Eukaryota</taxon>
        <taxon>Viridiplantae</taxon>
        <taxon>Streptophyta</taxon>
        <taxon>Embryophyta</taxon>
        <taxon>Tracheophyta</taxon>
        <taxon>Spermatophyta</taxon>
        <taxon>Magnoliopsida</taxon>
        <taxon>eudicotyledons</taxon>
        <taxon>Gunneridae</taxon>
        <taxon>Pentapetalae</taxon>
        <taxon>asterids</taxon>
        <taxon>lamiids</taxon>
        <taxon>Lamiales</taxon>
        <taxon>Gesneriaceae</taxon>
        <taxon>Didymocarpoideae</taxon>
        <taxon>Trichosporeae</taxon>
        <taxon>Loxocarpinae</taxon>
        <taxon>Dorcoceras</taxon>
    </lineage>
</organism>
<dbReference type="InterPro" id="IPR027417">
    <property type="entry name" value="P-loop_NTPase"/>
</dbReference>
<accession>A0A2Z7C7G0</accession>
<protein>
    <recommendedName>
        <fullName evidence="7">NB-ARC domain-containing protein</fullName>
    </recommendedName>
</protein>
<evidence type="ECO:0000313" key="9">
    <source>
        <dbReference type="Proteomes" id="UP000250235"/>
    </source>
</evidence>
<evidence type="ECO:0000256" key="2">
    <source>
        <dbReference type="ARBA" id="ARBA00022614"/>
    </source>
</evidence>
<dbReference type="SUPFAM" id="SSF52540">
    <property type="entry name" value="P-loop containing nucleoside triphosphate hydrolases"/>
    <property type="match status" value="1"/>
</dbReference>
<dbReference type="PRINTS" id="PR00364">
    <property type="entry name" value="DISEASERSIST"/>
</dbReference>
<evidence type="ECO:0000256" key="6">
    <source>
        <dbReference type="ARBA" id="ARBA00022840"/>
    </source>
</evidence>
<dbReference type="Gene3D" id="1.10.8.430">
    <property type="entry name" value="Helical domain of apoptotic protease-activating factors"/>
    <property type="match status" value="1"/>
</dbReference>
<feature type="domain" description="NB-ARC" evidence="7">
    <location>
        <begin position="49"/>
        <end position="221"/>
    </location>
</feature>
<dbReference type="PANTHER" id="PTHR23155">
    <property type="entry name" value="DISEASE RESISTANCE PROTEIN RP"/>
    <property type="match status" value="1"/>
</dbReference>
<sequence length="326" mass="37504">MALIKQQVANIQEKRGVQIRDTKLQSPASTTTAATRSFPMVGFDVELIEIMERLTTQESARKILPIVGMGGIGKTTLAKNVYDNLYIVHHFHIRIWVTISQDYRVRDILLEALKCVGKTDVDKKLLTVSDQMSEASENELGSLLYKSLWGRRYLVVMDDMWSVEPWDNVKMFFPDNSNRSRVVMTTRLSDMTIHLGPSAFQMNFLDKEKSWELLRRNVFKQTPYPMESEEIGKKIAINCRALPLSIVLVSGILANSKQTEEQWEYVAENLQSILNLEDHEHCLNILSLSYNYLPVHLKPCFLYMGVFPEDENILCPNLLWIRVDSS</sequence>
<dbReference type="EMBL" id="KV000482">
    <property type="protein sequence ID" value="KZV40235.1"/>
    <property type="molecule type" value="Genomic_DNA"/>
</dbReference>
<evidence type="ECO:0000256" key="4">
    <source>
        <dbReference type="ARBA" id="ARBA00022741"/>
    </source>
</evidence>
<dbReference type="InterPro" id="IPR044974">
    <property type="entry name" value="Disease_R_plants"/>
</dbReference>
<keyword evidence="3" id="KW-0677">Repeat</keyword>
<evidence type="ECO:0000259" key="7">
    <source>
        <dbReference type="Pfam" id="PF00931"/>
    </source>
</evidence>
<dbReference type="GO" id="GO:0005524">
    <property type="term" value="F:ATP binding"/>
    <property type="evidence" value="ECO:0007669"/>
    <property type="project" value="UniProtKB-KW"/>
</dbReference>
<name>A0A2Z7C7G0_9LAMI</name>
<keyword evidence="5" id="KW-0611">Plant defense</keyword>
<keyword evidence="4" id="KW-0547">Nucleotide-binding</keyword>
<reference evidence="8 9" key="1">
    <citation type="journal article" date="2015" name="Proc. Natl. Acad. Sci. U.S.A.">
        <title>The resurrection genome of Boea hygrometrica: A blueprint for survival of dehydration.</title>
        <authorList>
            <person name="Xiao L."/>
            <person name="Yang G."/>
            <person name="Zhang L."/>
            <person name="Yang X."/>
            <person name="Zhao S."/>
            <person name="Ji Z."/>
            <person name="Zhou Q."/>
            <person name="Hu M."/>
            <person name="Wang Y."/>
            <person name="Chen M."/>
            <person name="Xu Y."/>
            <person name="Jin H."/>
            <person name="Xiao X."/>
            <person name="Hu G."/>
            <person name="Bao F."/>
            <person name="Hu Y."/>
            <person name="Wan P."/>
            <person name="Li L."/>
            <person name="Deng X."/>
            <person name="Kuang T."/>
            <person name="Xiang C."/>
            <person name="Zhu J.K."/>
            <person name="Oliver M.J."/>
            <person name="He Y."/>
        </authorList>
    </citation>
    <scope>NUCLEOTIDE SEQUENCE [LARGE SCALE GENOMIC DNA]</scope>
    <source>
        <strain evidence="9">cv. XS01</strain>
    </source>
</reference>
<keyword evidence="2" id="KW-0433">Leucine-rich repeat</keyword>
<dbReference type="InterPro" id="IPR036388">
    <property type="entry name" value="WH-like_DNA-bd_sf"/>
</dbReference>
<dbReference type="FunFam" id="3.40.50.300:FF:001091">
    <property type="entry name" value="Probable disease resistance protein At1g61300"/>
    <property type="match status" value="1"/>
</dbReference>
<proteinExistence type="inferred from homology"/>
<keyword evidence="9" id="KW-1185">Reference proteome</keyword>
<evidence type="ECO:0000256" key="5">
    <source>
        <dbReference type="ARBA" id="ARBA00022821"/>
    </source>
</evidence>
<dbReference type="Proteomes" id="UP000250235">
    <property type="component" value="Unassembled WGS sequence"/>
</dbReference>
<dbReference type="PANTHER" id="PTHR23155:SF1152">
    <property type="entry name" value="AAA+ ATPASE DOMAIN-CONTAINING PROTEIN"/>
    <property type="match status" value="1"/>
</dbReference>
<evidence type="ECO:0000256" key="3">
    <source>
        <dbReference type="ARBA" id="ARBA00022737"/>
    </source>
</evidence>
<evidence type="ECO:0000256" key="1">
    <source>
        <dbReference type="ARBA" id="ARBA00008894"/>
    </source>
</evidence>
<dbReference type="AlphaFoldDB" id="A0A2Z7C7G0"/>
<dbReference type="InterPro" id="IPR002182">
    <property type="entry name" value="NB-ARC"/>
</dbReference>
<dbReference type="OrthoDB" id="909548at2759"/>
<dbReference type="Gene3D" id="1.10.10.10">
    <property type="entry name" value="Winged helix-like DNA-binding domain superfamily/Winged helix DNA-binding domain"/>
    <property type="match status" value="1"/>
</dbReference>
<dbReference type="InterPro" id="IPR042197">
    <property type="entry name" value="Apaf_helical"/>
</dbReference>
<dbReference type="Pfam" id="PF00931">
    <property type="entry name" value="NB-ARC"/>
    <property type="match status" value="1"/>
</dbReference>
<evidence type="ECO:0000313" key="8">
    <source>
        <dbReference type="EMBL" id="KZV40235.1"/>
    </source>
</evidence>
<dbReference type="GO" id="GO:0043531">
    <property type="term" value="F:ADP binding"/>
    <property type="evidence" value="ECO:0007669"/>
    <property type="project" value="InterPro"/>
</dbReference>
<dbReference type="GO" id="GO:0098542">
    <property type="term" value="P:defense response to other organism"/>
    <property type="evidence" value="ECO:0007669"/>
    <property type="project" value="TreeGrafter"/>
</dbReference>
<gene>
    <name evidence="8" type="ORF">F511_31618</name>
</gene>